<dbReference type="AlphaFoldDB" id="A0A8H2X991"/>
<dbReference type="Proteomes" id="UP000663888">
    <property type="component" value="Unassembled WGS sequence"/>
</dbReference>
<dbReference type="SUPFAM" id="SSF52540">
    <property type="entry name" value="P-loop containing nucleoside triphosphate hydrolases"/>
    <property type="match status" value="1"/>
</dbReference>
<evidence type="ECO:0000256" key="7">
    <source>
        <dbReference type="ARBA" id="ARBA00070184"/>
    </source>
</evidence>
<dbReference type="PANTHER" id="PTHR11669">
    <property type="entry name" value="REPLICATION FACTOR C / DNA POLYMERASE III GAMMA-TAU SUBUNIT"/>
    <property type="match status" value="1"/>
</dbReference>
<reference evidence="10" key="1">
    <citation type="submission" date="2021-01" db="EMBL/GenBank/DDBJ databases">
        <authorList>
            <person name="Kaushik A."/>
        </authorList>
    </citation>
    <scope>NUCLEOTIDE SEQUENCE</scope>
    <source>
        <strain evidence="10">AG4-R118</strain>
        <strain evidence="11">AG4-RS23</strain>
    </source>
</reference>
<evidence type="ECO:0000313" key="11">
    <source>
        <dbReference type="EMBL" id="CAE6428698.1"/>
    </source>
</evidence>
<dbReference type="InterPro" id="IPR047854">
    <property type="entry name" value="RFC_lid"/>
</dbReference>
<dbReference type="SUPFAM" id="SSF48019">
    <property type="entry name" value="post-AAA+ oligomerization domain-like"/>
    <property type="match status" value="1"/>
</dbReference>
<dbReference type="Proteomes" id="UP000663861">
    <property type="component" value="Unassembled WGS sequence"/>
</dbReference>
<dbReference type="GO" id="GO:0005524">
    <property type="term" value="F:ATP binding"/>
    <property type="evidence" value="ECO:0007669"/>
    <property type="project" value="UniProtKB-KW"/>
</dbReference>
<dbReference type="CDD" id="cd18140">
    <property type="entry name" value="HLD_clamp_RFC"/>
    <property type="match status" value="1"/>
</dbReference>
<dbReference type="Pfam" id="PF08542">
    <property type="entry name" value="Rep_fac_C"/>
    <property type="match status" value="1"/>
</dbReference>
<dbReference type="GO" id="GO:0031390">
    <property type="term" value="C:Ctf18 RFC-like complex"/>
    <property type="evidence" value="ECO:0007669"/>
    <property type="project" value="TreeGrafter"/>
</dbReference>
<dbReference type="GO" id="GO:0003677">
    <property type="term" value="F:DNA binding"/>
    <property type="evidence" value="ECO:0007669"/>
    <property type="project" value="InterPro"/>
</dbReference>
<dbReference type="Pfam" id="PF00004">
    <property type="entry name" value="AAA"/>
    <property type="match status" value="1"/>
</dbReference>
<dbReference type="GO" id="GO:0031391">
    <property type="term" value="C:Elg1 RFC-like complex"/>
    <property type="evidence" value="ECO:0007669"/>
    <property type="project" value="TreeGrafter"/>
</dbReference>
<evidence type="ECO:0000256" key="8">
    <source>
        <dbReference type="SAM" id="MobiDB-lite"/>
    </source>
</evidence>
<dbReference type="InterPro" id="IPR013748">
    <property type="entry name" value="Rep_factorC_C"/>
</dbReference>
<evidence type="ECO:0000313" key="12">
    <source>
        <dbReference type="Proteomes" id="UP000663888"/>
    </source>
</evidence>
<dbReference type="GO" id="GO:0006281">
    <property type="term" value="P:DNA repair"/>
    <property type="evidence" value="ECO:0007669"/>
    <property type="project" value="TreeGrafter"/>
</dbReference>
<dbReference type="GO" id="GO:0006271">
    <property type="term" value="P:DNA strand elongation involved in DNA replication"/>
    <property type="evidence" value="ECO:0007669"/>
    <property type="project" value="UniProtKB-ARBA"/>
</dbReference>
<dbReference type="PANTHER" id="PTHR11669:SF9">
    <property type="entry name" value="REPLICATION FACTOR C SUBUNIT 5"/>
    <property type="match status" value="1"/>
</dbReference>
<dbReference type="Gene3D" id="1.10.8.60">
    <property type="match status" value="1"/>
</dbReference>
<keyword evidence="6" id="KW-0539">Nucleus</keyword>
<evidence type="ECO:0000256" key="3">
    <source>
        <dbReference type="ARBA" id="ARBA00022705"/>
    </source>
</evidence>
<feature type="domain" description="AAA+ ATPase" evidence="9">
    <location>
        <begin position="63"/>
        <end position="206"/>
    </location>
</feature>
<dbReference type="GO" id="GO:0003689">
    <property type="term" value="F:DNA clamp loader activity"/>
    <property type="evidence" value="ECO:0007669"/>
    <property type="project" value="TreeGrafter"/>
</dbReference>
<dbReference type="InterPro" id="IPR003959">
    <property type="entry name" value="ATPase_AAA_core"/>
</dbReference>
<evidence type="ECO:0000313" key="10">
    <source>
        <dbReference type="EMBL" id="CAE6420920.1"/>
    </source>
</evidence>
<dbReference type="InterPro" id="IPR050238">
    <property type="entry name" value="DNA_Rep/Repair_Clamp_Loader"/>
</dbReference>
<dbReference type="Gene3D" id="3.40.50.300">
    <property type="entry name" value="P-loop containing nucleotide triphosphate hydrolases"/>
    <property type="match status" value="1"/>
</dbReference>
<evidence type="ECO:0000256" key="6">
    <source>
        <dbReference type="ARBA" id="ARBA00023242"/>
    </source>
</evidence>
<comment type="caution">
    <text evidence="10">The sequence shown here is derived from an EMBL/GenBank/DDBJ whole genome shotgun (WGS) entry which is preliminary data.</text>
</comment>
<accession>A0A8H2X991</accession>
<dbReference type="Gene3D" id="1.20.272.10">
    <property type="match status" value="1"/>
</dbReference>
<sequence>MSDHEMEVDDIPKDKGKQKEKPEESFKDDTLPWVEKYRPVTLADVVSHQDITSTIERFIEKNRLPHLLFYGPPGTGKTSTIVAVARRLYGNDYKKQILELNASDDRGIDVVREQIKQFAETRTLFNKGFKLIILDEADMMTQAAQAALRRGSFLSSLARMILTSKEVIEQYTRNVRFCIICNYVNKITPAIQSRCTRFRFSPLPIPEVEKRVNTVIEGEKVNITPEGKEALLKLSKGDMRRALNVLQACHAAYDRTDEAAIYTCTGNPHPSDIEKLVNSMMSDDFGTSYQLVMKMKTERGLALQDLLTGAYDYFETLEFPPAARVYLLDKLATIEHWLSTGGTEKIQLSGLMGTVKTAVEITSKLNQAVA</sequence>
<evidence type="ECO:0000256" key="2">
    <source>
        <dbReference type="ARBA" id="ARBA00005378"/>
    </source>
</evidence>
<feature type="region of interest" description="Disordered" evidence="8">
    <location>
        <begin position="1"/>
        <end position="27"/>
    </location>
</feature>
<dbReference type="EMBL" id="CAJMWX010000591">
    <property type="protein sequence ID" value="CAE6420920.1"/>
    <property type="molecule type" value="Genomic_DNA"/>
</dbReference>
<dbReference type="NCBIfam" id="NF001679">
    <property type="entry name" value="PRK00440.1"/>
    <property type="match status" value="1"/>
</dbReference>
<evidence type="ECO:0000259" key="9">
    <source>
        <dbReference type="SMART" id="SM00382"/>
    </source>
</evidence>
<gene>
    <name evidence="10" type="ORF">RDB_LOCUS23131</name>
    <name evidence="11" type="ORF">RDB_LOCUS23291</name>
</gene>
<dbReference type="EMBL" id="CAJMWY010000335">
    <property type="protein sequence ID" value="CAE6428698.1"/>
    <property type="molecule type" value="Genomic_DNA"/>
</dbReference>
<dbReference type="CDD" id="cd00009">
    <property type="entry name" value="AAA"/>
    <property type="match status" value="1"/>
</dbReference>
<keyword evidence="3" id="KW-0235">DNA replication</keyword>
<keyword evidence="5" id="KW-0067">ATP-binding</keyword>
<organism evidence="10 12">
    <name type="scientific">Rhizoctonia solani</name>
    <dbReference type="NCBI Taxonomy" id="456999"/>
    <lineage>
        <taxon>Eukaryota</taxon>
        <taxon>Fungi</taxon>
        <taxon>Dikarya</taxon>
        <taxon>Basidiomycota</taxon>
        <taxon>Agaricomycotina</taxon>
        <taxon>Agaricomycetes</taxon>
        <taxon>Cantharellales</taxon>
        <taxon>Ceratobasidiaceae</taxon>
        <taxon>Rhizoctonia</taxon>
    </lineage>
</organism>
<dbReference type="FunFam" id="3.40.50.300:FF:000129">
    <property type="entry name" value="Replication factor C subunit 5"/>
    <property type="match status" value="1"/>
</dbReference>
<evidence type="ECO:0000256" key="1">
    <source>
        <dbReference type="ARBA" id="ARBA00004123"/>
    </source>
</evidence>
<keyword evidence="4" id="KW-0547">Nucleotide-binding</keyword>
<dbReference type="GO" id="GO:0016887">
    <property type="term" value="F:ATP hydrolysis activity"/>
    <property type="evidence" value="ECO:0007669"/>
    <property type="project" value="InterPro"/>
</dbReference>
<dbReference type="FunFam" id="1.20.272.10:FF:000004">
    <property type="entry name" value="Replication factor C subunit 5"/>
    <property type="match status" value="1"/>
</dbReference>
<name>A0A8H2X991_9AGAM</name>
<dbReference type="FunFam" id="1.10.8.60:FF:000028">
    <property type="entry name" value="Replication factor C subunit 5"/>
    <property type="match status" value="1"/>
</dbReference>
<dbReference type="InterPro" id="IPR027417">
    <property type="entry name" value="P-loop_NTPase"/>
</dbReference>
<dbReference type="InterPro" id="IPR003593">
    <property type="entry name" value="AAA+_ATPase"/>
</dbReference>
<comment type="subcellular location">
    <subcellularLocation>
        <location evidence="1">Nucleus</location>
    </subcellularLocation>
</comment>
<protein>
    <recommendedName>
        <fullName evidence="7">Replication factor C subunit 3</fullName>
    </recommendedName>
</protein>
<dbReference type="GO" id="GO:0031389">
    <property type="term" value="C:Rad17 RFC-like complex"/>
    <property type="evidence" value="ECO:0007669"/>
    <property type="project" value="TreeGrafter"/>
</dbReference>
<dbReference type="SMART" id="SM00382">
    <property type="entry name" value="AAA"/>
    <property type="match status" value="1"/>
</dbReference>
<dbReference type="GO" id="GO:0005663">
    <property type="term" value="C:DNA replication factor C complex"/>
    <property type="evidence" value="ECO:0007669"/>
    <property type="project" value="TreeGrafter"/>
</dbReference>
<evidence type="ECO:0000256" key="5">
    <source>
        <dbReference type="ARBA" id="ARBA00022840"/>
    </source>
</evidence>
<proteinExistence type="inferred from homology"/>
<dbReference type="InterPro" id="IPR008921">
    <property type="entry name" value="DNA_pol3_clamp-load_cplx_C"/>
</dbReference>
<comment type="similarity">
    <text evidence="2">Belongs to the activator 1 small subunits family.</text>
</comment>
<evidence type="ECO:0000256" key="4">
    <source>
        <dbReference type="ARBA" id="ARBA00022741"/>
    </source>
</evidence>